<gene>
    <name evidence="2" type="ORF">S7711_10546</name>
</gene>
<proteinExistence type="predicted"/>
<name>A0A084ARE9_STACB</name>
<feature type="region of interest" description="Disordered" evidence="1">
    <location>
        <begin position="1"/>
        <end position="92"/>
    </location>
</feature>
<dbReference type="EMBL" id="KL648598">
    <property type="protein sequence ID" value="KEY67878.1"/>
    <property type="molecule type" value="Genomic_DNA"/>
</dbReference>
<protein>
    <submittedName>
        <fullName evidence="2">Uncharacterized protein</fullName>
    </submittedName>
</protein>
<evidence type="ECO:0000313" key="2">
    <source>
        <dbReference type="EMBL" id="KEY67878.1"/>
    </source>
</evidence>
<evidence type="ECO:0000256" key="1">
    <source>
        <dbReference type="SAM" id="MobiDB-lite"/>
    </source>
</evidence>
<accession>A0A084ARE9</accession>
<evidence type="ECO:0000313" key="3">
    <source>
        <dbReference type="Proteomes" id="UP000028045"/>
    </source>
</evidence>
<reference evidence="2 3" key="1">
    <citation type="journal article" date="2014" name="BMC Genomics">
        <title>Comparative genome sequencing reveals chemotype-specific gene clusters in the toxigenic black mold Stachybotrys.</title>
        <authorList>
            <person name="Semeiks J."/>
            <person name="Borek D."/>
            <person name="Otwinowski Z."/>
            <person name="Grishin N.V."/>
        </authorList>
    </citation>
    <scope>NUCLEOTIDE SEQUENCE [LARGE SCALE GENOMIC DNA]</scope>
    <source>
        <strain evidence="3">CBS 109288 / IBT 7711</strain>
    </source>
</reference>
<feature type="compositionally biased region" description="Basic and acidic residues" evidence="1">
    <location>
        <begin position="53"/>
        <end position="67"/>
    </location>
</feature>
<sequence length="110" mass="12124">MTDLLTPPSRLSSSCVRGEMPRSGYDQTGIDRRAPGGHAADQPRRVLASSDNRIVKRETPSRAEEPSNHGPPASTPDEDQQITRHRTVGPDKEIRAVELELVAPKTKEPY</sequence>
<dbReference type="OrthoDB" id="10361036at2759"/>
<dbReference type="AlphaFoldDB" id="A0A084ARE9"/>
<keyword evidence="3" id="KW-1185">Reference proteome</keyword>
<dbReference type="Proteomes" id="UP000028045">
    <property type="component" value="Unassembled WGS sequence"/>
</dbReference>
<dbReference type="HOGENOM" id="CLU_2428500_0_0_1"/>
<organism evidence="2 3">
    <name type="scientific">Stachybotrys chartarum (strain CBS 109288 / IBT 7711)</name>
    <name type="common">Toxic black mold</name>
    <name type="synonym">Stilbospora chartarum</name>
    <dbReference type="NCBI Taxonomy" id="1280523"/>
    <lineage>
        <taxon>Eukaryota</taxon>
        <taxon>Fungi</taxon>
        <taxon>Dikarya</taxon>
        <taxon>Ascomycota</taxon>
        <taxon>Pezizomycotina</taxon>
        <taxon>Sordariomycetes</taxon>
        <taxon>Hypocreomycetidae</taxon>
        <taxon>Hypocreales</taxon>
        <taxon>Stachybotryaceae</taxon>
        <taxon>Stachybotrys</taxon>
    </lineage>
</organism>